<evidence type="ECO:0000313" key="2">
    <source>
        <dbReference type="Proteomes" id="UP000053989"/>
    </source>
</evidence>
<dbReference type="AlphaFoldDB" id="A0A0C2ZIW2"/>
<keyword evidence="2" id="KW-1185">Reference proteome</keyword>
<dbReference type="EMBL" id="KN822051">
    <property type="protein sequence ID" value="KIM61553.1"/>
    <property type="molecule type" value="Genomic_DNA"/>
</dbReference>
<reference evidence="2" key="2">
    <citation type="submission" date="2015-01" db="EMBL/GenBank/DDBJ databases">
        <title>Evolutionary Origins and Diversification of the Mycorrhizal Mutualists.</title>
        <authorList>
            <consortium name="DOE Joint Genome Institute"/>
            <consortium name="Mycorrhizal Genomics Consortium"/>
            <person name="Kohler A."/>
            <person name="Kuo A."/>
            <person name="Nagy L.G."/>
            <person name="Floudas D."/>
            <person name="Copeland A."/>
            <person name="Barry K.W."/>
            <person name="Cichocki N."/>
            <person name="Veneault-Fourrey C."/>
            <person name="LaButti K."/>
            <person name="Lindquist E.A."/>
            <person name="Lipzen A."/>
            <person name="Lundell T."/>
            <person name="Morin E."/>
            <person name="Murat C."/>
            <person name="Riley R."/>
            <person name="Ohm R."/>
            <person name="Sun H."/>
            <person name="Tunlid A."/>
            <person name="Henrissat B."/>
            <person name="Grigoriev I.V."/>
            <person name="Hibbett D.S."/>
            <person name="Martin F."/>
        </authorList>
    </citation>
    <scope>NUCLEOTIDE SEQUENCE [LARGE SCALE GENOMIC DNA]</scope>
    <source>
        <strain evidence="2">Foug A</strain>
    </source>
</reference>
<dbReference type="HOGENOM" id="CLU_2428360_0_0_1"/>
<sequence length="91" mass="10134">MIFDLTFNIVKIIERSRHGTGLQPFLSEDAQKPDPVSICPDWGRVPLPVTLIIPVFRSSNIPSANSLPRSKCNKELRTFDPVSGDDLAPIF</sequence>
<evidence type="ECO:0000313" key="1">
    <source>
        <dbReference type="EMBL" id="KIM61553.1"/>
    </source>
</evidence>
<accession>A0A0C2ZIW2</accession>
<reference evidence="1 2" key="1">
    <citation type="submission" date="2014-04" db="EMBL/GenBank/DDBJ databases">
        <authorList>
            <consortium name="DOE Joint Genome Institute"/>
            <person name="Kuo A."/>
            <person name="Kohler A."/>
            <person name="Nagy L.G."/>
            <person name="Floudas D."/>
            <person name="Copeland A."/>
            <person name="Barry K.W."/>
            <person name="Cichocki N."/>
            <person name="Veneault-Fourrey C."/>
            <person name="LaButti K."/>
            <person name="Lindquist E.A."/>
            <person name="Lipzen A."/>
            <person name="Lundell T."/>
            <person name="Morin E."/>
            <person name="Murat C."/>
            <person name="Sun H."/>
            <person name="Tunlid A."/>
            <person name="Henrissat B."/>
            <person name="Grigoriev I.V."/>
            <person name="Hibbett D.S."/>
            <person name="Martin F."/>
            <person name="Nordberg H.P."/>
            <person name="Cantor M.N."/>
            <person name="Hua S.X."/>
        </authorList>
    </citation>
    <scope>NUCLEOTIDE SEQUENCE [LARGE SCALE GENOMIC DNA]</scope>
    <source>
        <strain evidence="1 2">Foug A</strain>
    </source>
</reference>
<gene>
    <name evidence="1" type="ORF">SCLCIDRAFT_877729</name>
</gene>
<proteinExistence type="predicted"/>
<organism evidence="1 2">
    <name type="scientific">Scleroderma citrinum Foug A</name>
    <dbReference type="NCBI Taxonomy" id="1036808"/>
    <lineage>
        <taxon>Eukaryota</taxon>
        <taxon>Fungi</taxon>
        <taxon>Dikarya</taxon>
        <taxon>Basidiomycota</taxon>
        <taxon>Agaricomycotina</taxon>
        <taxon>Agaricomycetes</taxon>
        <taxon>Agaricomycetidae</taxon>
        <taxon>Boletales</taxon>
        <taxon>Sclerodermatineae</taxon>
        <taxon>Sclerodermataceae</taxon>
        <taxon>Scleroderma</taxon>
    </lineage>
</organism>
<protein>
    <submittedName>
        <fullName evidence="1">Uncharacterized protein</fullName>
    </submittedName>
</protein>
<name>A0A0C2ZIW2_9AGAM</name>
<dbReference type="Proteomes" id="UP000053989">
    <property type="component" value="Unassembled WGS sequence"/>
</dbReference>
<dbReference type="InParanoid" id="A0A0C2ZIW2"/>